<keyword evidence="2" id="KW-0479">Metal-binding</keyword>
<evidence type="ECO:0000256" key="2">
    <source>
        <dbReference type="ARBA" id="ARBA00022723"/>
    </source>
</evidence>
<evidence type="ECO:0000313" key="8">
    <source>
        <dbReference type="Proteomes" id="UP000807825"/>
    </source>
</evidence>
<dbReference type="InterPro" id="IPR036188">
    <property type="entry name" value="FAD/NAD-bd_sf"/>
</dbReference>
<feature type="domain" description="4Fe-4S ferredoxin-type" evidence="6">
    <location>
        <begin position="336"/>
        <end position="364"/>
    </location>
</feature>
<dbReference type="EMBL" id="JACRDE010000346">
    <property type="protein sequence ID" value="MBI5250454.1"/>
    <property type="molecule type" value="Genomic_DNA"/>
</dbReference>
<dbReference type="AlphaFoldDB" id="A0A9D6Z404"/>
<name>A0A9D6Z404_9BACT</name>
<dbReference type="Pfam" id="PF02662">
    <property type="entry name" value="FlpD"/>
    <property type="match status" value="1"/>
</dbReference>
<dbReference type="SUPFAM" id="SSF54862">
    <property type="entry name" value="4Fe-4S ferredoxins"/>
    <property type="match status" value="1"/>
</dbReference>
<dbReference type="GO" id="GO:0051539">
    <property type="term" value="F:4 iron, 4 sulfur cluster binding"/>
    <property type="evidence" value="ECO:0007669"/>
    <property type="project" value="UniProtKB-KW"/>
</dbReference>
<dbReference type="PANTHER" id="PTHR43687:SF1">
    <property type="entry name" value="FERREDOXIN III"/>
    <property type="match status" value="1"/>
</dbReference>
<dbReference type="PANTHER" id="PTHR43687">
    <property type="entry name" value="ADENYLYLSULFATE REDUCTASE, BETA SUBUNIT"/>
    <property type="match status" value="1"/>
</dbReference>
<keyword evidence="1" id="KW-0004">4Fe-4S</keyword>
<dbReference type="Gene3D" id="3.30.70.20">
    <property type="match status" value="1"/>
</dbReference>
<dbReference type="GO" id="GO:0016491">
    <property type="term" value="F:oxidoreductase activity"/>
    <property type="evidence" value="ECO:0007669"/>
    <property type="project" value="UniProtKB-KW"/>
</dbReference>
<dbReference type="PROSITE" id="PS00198">
    <property type="entry name" value="4FE4S_FER_1"/>
    <property type="match status" value="1"/>
</dbReference>
<dbReference type="SUPFAM" id="SSF51905">
    <property type="entry name" value="FAD/NAD(P)-binding domain"/>
    <property type="match status" value="1"/>
</dbReference>
<dbReference type="Gene3D" id="3.50.50.60">
    <property type="entry name" value="FAD/NAD(P)-binding domain"/>
    <property type="match status" value="2"/>
</dbReference>
<evidence type="ECO:0000256" key="3">
    <source>
        <dbReference type="ARBA" id="ARBA00023002"/>
    </source>
</evidence>
<dbReference type="InterPro" id="IPR003813">
    <property type="entry name" value="MvhD/FlpD"/>
</dbReference>
<gene>
    <name evidence="7" type="ORF">HY912_13255</name>
</gene>
<dbReference type="InterPro" id="IPR017900">
    <property type="entry name" value="4Fe4S_Fe_S_CS"/>
</dbReference>
<dbReference type="PROSITE" id="PS51379">
    <property type="entry name" value="4FE4S_FER_2"/>
    <property type="match status" value="2"/>
</dbReference>
<dbReference type="Pfam" id="PF12838">
    <property type="entry name" value="Fer4_7"/>
    <property type="match status" value="1"/>
</dbReference>
<accession>A0A9D6Z404</accession>
<evidence type="ECO:0000259" key="6">
    <source>
        <dbReference type="PROSITE" id="PS51379"/>
    </source>
</evidence>
<organism evidence="7 8">
    <name type="scientific">Desulfomonile tiedjei</name>
    <dbReference type="NCBI Taxonomy" id="2358"/>
    <lineage>
        <taxon>Bacteria</taxon>
        <taxon>Pseudomonadati</taxon>
        <taxon>Thermodesulfobacteriota</taxon>
        <taxon>Desulfomonilia</taxon>
        <taxon>Desulfomonilales</taxon>
        <taxon>Desulfomonilaceae</taxon>
        <taxon>Desulfomonile</taxon>
    </lineage>
</organism>
<reference evidence="7" key="1">
    <citation type="submission" date="2020-07" db="EMBL/GenBank/DDBJ databases">
        <title>Huge and variable diversity of episymbiotic CPR bacteria and DPANN archaea in groundwater ecosystems.</title>
        <authorList>
            <person name="He C.Y."/>
            <person name="Keren R."/>
            <person name="Whittaker M."/>
            <person name="Farag I.F."/>
            <person name="Doudna J."/>
            <person name="Cate J.H.D."/>
            <person name="Banfield J.F."/>
        </authorList>
    </citation>
    <scope>NUCLEOTIDE SEQUENCE</scope>
    <source>
        <strain evidence="7">NC_groundwater_1664_Pr3_B-0.1um_52_9</strain>
    </source>
</reference>
<dbReference type="GO" id="GO:0046872">
    <property type="term" value="F:metal ion binding"/>
    <property type="evidence" value="ECO:0007669"/>
    <property type="project" value="UniProtKB-KW"/>
</dbReference>
<keyword evidence="3" id="KW-0560">Oxidoreductase</keyword>
<evidence type="ECO:0000256" key="1">
    <source>
        <dbReference type="ARBA" id="ARBA00022485"/>
    </source>
</evidence>
<evidence type="ECO:0000256" key="4">
    <source>
        <dbReference type="ARBA" id="ARBA00023004"/>
    </source>
</evidence>
<proteinExistence type="predicted"/>
<sequence>MILRHSTEVNPTGQSAETAQRVLVVGGGIPAVAAAQALMETGVQVTFARFRDVAEHVYFDMPAVHVGDYLRDLSAELDEVEIVDITRAPVVWRDHGVFRATFEDGTESAYDCLLLAPGISLRPIPLDLPVETELFTSRIKALPGQQVLFLMDYKELTHPALGMSAIRIAAETARNGGKAVVCFRHAPVLHVFGEALYDSARKDGVQFVRYGEESPKVQRLGDGGNPAGFRLAVSDIIDSENEFVWDCDRIVAVTGPDASSISEWARTMADGDLDERGFMLSDNIHSNSGRSFASGVFVVGEATGNLDLIGCMAQARAAAAQAEAWMRRSRLKREDDFLSVSTACVRCLTCYRVCPHSALSLQPQVSRSRIEPSPSFCLECGICASVCPSGAISLRAYPEESIAGLIKELTPSEISGLTFVFGCQRSAGIIAESIDMPENARFLAVPCAGSVSDYIIWGVLAAGARGVLVVGCHHGNCRSDSGTELAAARVERGKGLGVFGGKPPRIGYFTIAPNESARFQRLLHEFLGNDLP</sequence>
<evidence type="ECO:0000256" key="5">
    <source>
        <dbReference type="ARBA" id="ARBA00023014"/>
    </source>
</evidence>
<keyword evidence="4" id="KW-0408">Iron</keyword>
<dbReference type="Proteomes" id="UP000807825">
    <property type="component" value="Unassembled WGS sequence"/>
</dbReference>
<dbReference type="InterPro" id="IPR017896">
    <property type="entry name" value="4Fe4S_Fe-S-bd"/>
</dbReference>
<dbReference type="InterPro" id="IPR050572">
    <property type="entry name" value="Fe-S_Ferredoxin"/>
</dbReference>
<evidence type="ECO:0000313" key="7">
    <source>
        <dbReference type="EMBL" id="MBI5250454.1"/>
    </source>
</evidence>
<keyword evidence="5" id="KW-0411">Iron-sulfur</keyword>
<feature type="domain" description="4Fe-4S ferredoxin-type" evidence="6">
    <location>
        <begin position="368"/>
        <end position="397"/>
    </location>
</feature>
<comment type="caution">
    <text evidence="7">The sequence shown here is derived from an EMBL/GenBank/DDBJ whole genome shotgun (WGS) entry which is preliminary data.</text>
</comment>
<protein>
    <submittedName>
        <fullName evidence="7">Hydrogenase iron-sulfur subunit</fullName>
    </submittedName>
</protein>